<dbReference type="Pfam" id="PF13578">
    <property type="entry name" value="Methyltransf_24"/>
    <property type="match status" value="1"/>
</dbReference>
<dbReference type="SUPFAM" id="SSF53335">
    <property type="entry name" value="S-adenosyl-L-methionine-dependent methyltransferases"/>
    <property type="match status" value="1"/>
</dbReference>
<dbReference type="InterPro" id="IPR029063">
    <property type="entry name" value="SAM-dependent_MTases_sf"/>
</dbReference>
<keyword evidence="2" id="KW-1185">Reference proteome</keyword>
<gene>
    <name evidence="1" type="ORF">J2X31_002353</name>
</gene>
<dbReference type="RefSeq" id="WP_310026872.1">
    <property type="nucleotide sequence ID" value="NZ_JAVDVI010000009.1"/>
</dbReference>
<accession>A0ABU1TR09</accession>
<evidence type="ECO:0000313" key="1">
    <source>
        <dbReference type="EMBL" id="MDR6968336.1"/>
    </source>
</evidence>
<organism evidence="1 2">
    <name type="scientific">Flavobacterium arsenatis</name>
    <dbReference type="NCBI Taxonomy" id="1484332"/>
    <lineage>
        <taxon>Bacteria</taxon>
        <taxon>Pseudomonadati</taxon>
        <taxon>Bacteroidota</taxon>
        <taxon>Flavobacteriia</taxon>
        <taxon>Flavobacteriales</taxon>
        <taxon>Flavobacteriaceae</taxon>
        <taxon>Flavobacterium</taxon>
    </lineage>
</organism>
<reference evidence="1 2" key="1">
    <citation type="submission" date="2023-07" db="EMBL/GenBank/DDBJ databases">
        <title>Sorghum-associated microbial communities from plants grown in Nebraska, USA.</title>
        <authorList>
            <person name="Schachtman D."/>
        </authorList>
    </citation>
    <scope>NUCLEOTIDE SEQUENCE [LARGE SCALE GENOMIC DNA]</scope>
    <source>
        <strain evidence="1 2">3773</strain>
    </source>
</reference>
<protein>
    <submittedName>
        <fullName evidence="1">O-methyltransferase YrrM</fullName>
    </submittedName>
</protein>
<proteinExistence type="predicted"/>
<comment type="caution">
    <text evidence="1">The sequence shown here is derived from an EMBL/GenBank/DDBJ whole genome shotgun (WGS) entry which is preliminary data.</text>
</comment>
<dbReference type="Proteomes" id="UP001255185">
    <property type="component" value="Unassembled WGS sequence"/>
</dbReference>
<evidence type="ECO:0000313" key="2">
    <source>
        <dbReference type="Proteomes" id="UP001255185"/>
    </source>
</evidence>
<dbReference type="Gene3D" id="3.40.50.150">
    <property type="entry name" value="Vaccinia Virus protein VP39"/>
    <property type="match status" value="1"/>
</dbReference>
<dbReference type="EMBL" id="JAVDVI010000009">
    <property type="protein sequence ID" value="MDR6968336.1"/>
    <property type="molecule type" value="Genomic_DNA"/>
</dbReference>
<name>A0ABU1TR09_9FLAO</name>
<sequence length="277" mass="32116">MQHIFKSYLKFLWNSTNAHGVHSPFVFDLVRNCFYDKTDYAEYKILDDYRNSFLQNKSTIEVTDFGAGSRIFKSNARPINKIAENAGISPKDAKLLFRVVHYFQPEKVLEIGTSLGLATSALAVNNSAEIITLEGCQETAKVAQFQFQKFNFNVNSIVTEFSKHFNTCNLQPTTYNLIYFDGNHSKEATLNYFELLLPTISNETVWIFDDIHWSEGMEEAWEIIKKHPKVTVTIDTFQWGLVFFRKEQVKEHFIVRTSKSFFLDNFLGIKNLWGLLK</sequence>